<evidence type="ECO:0000313" key="4">
    <source>
        <dbReference type="Proteomes" id="UP000002020"/>
    </source>
</evidence>
<keyword evidence="1" id="KW-0472">Membrane</keyword>
<feature type="transmembrane region" description="Helical" evidence="1">
    <location>
        <begin position="58"/>
        <end position="79"/>
    </location>
</feature>
<dbReference type="KEGG" id="pml:ATP_00483"/>
<dbReference type="Proteomes" id="UP000002020">
    <property type="component" value="Chromosome"/>
</dbReference>
<accession>B3R038</accession>
<dbReference type="KEGG" id="pml:ATP_00015"/>
<keyword evidence="1" id="KW-0812">Transmembrane</keyword>
<name>B3R038_PHYMT</name>
<dbReference type="HOGENOM" id="CLU_1183060_0_0_14"/>
<dbReference type="EMBL" id="CU469464">
    <property type="protein sequence ID" value="CAP18670.1"/>
    <property type="molecule type" value="Genomic_DNA"/>
</dbReference>
<evidence type="ECO:0000313" key="3">
    <source>
        <dbReference type="EMBL" id="CAP18670.1"/>
    </source>
</evidence>
<feature type="transmembrane region" description="Helical" evidence="1">
    <location>
        <begin position="153"/>
        <end position="172"/>
    </location>
</feature>
<dbReference type="STRING" id="37692.ATP_00015"/>
<sequence length="234" mass="27963">MNMKNQFKKLFKHRADNVFKILFAMGLILIVYIIFTIQLKNIYQKSSIKGSKTWLDLIYYYTNQSNILVLITMTLFFTSFRKNPKFSCLAFITLTSILFTAIINHTIVCPTELKDFSFSLETYYHYHHTIIPILYTIFYFFKNIPPIDMKKVYISLIQPLVYFYFFLFQGLFNKNTKYPYSFIDPMNKGIFNITSEGGQGYFLVLLMSIILTILFYFYNYVLAFIKNRYFSYRG</sequence>
<organism evidence="4">
    <name type="scientific">Phytoplasma mali (strain AT)</name>
    <dbReference type="NCBI Taxonomy" id="482235"/>
    <lineage>
        <taxon>Bacteria</taxon>
        <taxon>Bacillati</taxon>
        <taxon>Mycoplasmatota</taxon>
        <taxon>Mollicutes</taxon>
        <taxon>Acholeplasmatales</taxon>
        <taxon>Acholeplasmataceae</taxon>
        <taxon>Candidatus Phytoplasma</taxon>
        <taxon>16SrX (Apple proliferation group)</taxon>
    </lineage>
</organism>
<gene>
    <name evidence="2" type="ordered locus">ATP_00015</name>
    <name evidence="3" type="ordered locus">ATP_00483</name>
</gene>
<feature type="transmembrane region" description="Helical" evidence="1">
    <location>
        <begin position="86"/>
        <end position="103"/>
    </location>
</feature>
<protein>
    <recommendedName>
        <fullName evidence="5">Integral membrane protein</fullName>
    </recommendedName>
</protein>
<keyword evidence="1" id="KW-1133">Transmembrane helix</keyword>
<reference evidence="2 4" key="1">
    <citation type="journal article" date="2008" name="BMC Genomics">
        <title>The linear chromosome of the plant-pathogenic mycoplasma 'Candidatus Phytoplasma mali'.</title>
        <authorList>
            <person name="Kube M."/>
            <person name="Schneider B."/>
            <person name="Kuhl H."/>
            <person name="Dandekar T."/>
            <person name="Heitmann K."/>
            <person name="Migdoll A.M."/>
            <person name="Reinhardt R."/>
            <person name="Seemueller E."/>
        </authorList>
    </citation>
    <scope>NUCLEOTIDE SEQUENCE [LARGE SCALE GENOMIC DNA]</scope>
    <source>
        <strain evidence="2 4">AT</strain>
    </source>
</reference>
<keyword evidence="4" id="KW-1185">Reference proteome</keyword>
<dbReference type="EMBL" id="CU469464">
    <property type="protein sequence ID" value="CAP18202.1"/>
    <property type="molecule type" value="Genomic_DNA"/>
</dbReference>
<evidence type="ECO:0000256" key="1">
    <source>
        <dbReference type="SAM" id="Phobius"/>
    </source>
</evidence>
<feature type="transmembrane region" description="Helical" evidence="1">
    <location>
        <begin position="201"/>
        <end position="225"/>
    </location>
</feature>
<evidence type="ECO:0008006" key="5">
    <source>
        <dbReference type="Google" id="ProtNLM"/>
    </source>
</evidence>
<dbReference type="AlphaFoldDB" id="B3R038"/>
<proteinExistence type="predicted"/>
<feature type="transmembrane region" description="Helical" evidence="1">
    <location>
        <begin position="123"/>
        <end position="141"/>
    </location>
</feature>
<evidence type="ECO:0000313" key="2">
    <source>
        <dbReference type="EMBL" id="CAP18202.1"/>
    </source>
</evidence>
<feature type="transmembrane region" description="Helical" evidence="1">
    <location>
        <begin position="21"/>
        <end position="38"/>
    </location>
</feature>